<dbReference type="OrthoDB" id="10051416at2759"/>
<evidence type="ECO:0000256" key="1">
    <source>
        <dbReference type="SAM" id="Phobius"/>
    </source>
</evidence>
<proteinExistence type="predicted"/>
<comment type="caution">
    <text evidence="2">The sequence shown here is derived from an EMBL/GenBank/DDBJ whole genome shotgun (WGS) entry which is preliminary data.</text>
</comment>
<dbReference type="AlphaFoldDB" id="A0A3M7SQR9"/>
<dbReference type="GO" id="GO:0048488">
    <property type="term" value="P:synaptic vesicle endocytosis"/>
    <property type="evidence" value="ECO:0007669"/>
    <property type="project" value="TreeGrafter"/>
</dbReference>
<evidence type="ECO:0000313" key="3">
    <source>
        <dbReference type="Proteomes" id="UP000276133"/>
    </source>
</evidence>
<dbReference type="GO" id="GO:0098793">
    <property type="term" value="C:presynapse"/>
    <property type="evidence" value="ECO:0007669"/>
    <property type="project" value="GOC"/>
</dbReference>
<sequence>MKYFLDLQNKSFEIRPLNYEPVSLESIEDTMSFLDVFEDLKTQTNNQLGLYLFCCSVTVIWIVFVLFFNSRIIGSLVTFFINLYLKRYSKTVWIRIRALSVSFLSGKIMLRGIHYVTTDYTLYIQDGWITFAYWKPQFAKEKSKSKSEKSNTRLDSPKRSARLNIFLCNFQLHYYNSFKTSQVNESKETSDLSTGQNGKSIQNFIRTFSSSSVFNFFTGGSENQNQTSYSNPNNNSKVNLVPASQTDYNFTEDLMQLFSVVNIRIQKGRIFAGNHTLPSTLNIRFSNAKMELVTEKSQSKVDEYCFILKGDLNKLEVSLLANKKLQFNEPLFLSENIIKPQNLIIIYQ</sequence>
<dbReference type="EMBL" id="REGN01000964">
    <property type="protein sequence ID" value="RNA37878.1"/>
    <property type="molecule type" value="Genomic_DNA"/>
</dbReference>
<gene>
    <name evidence="2" type="ORF">BpHYR1_047581</name>
</gene>
<evidence type="ECO:0000313" key="2">
    <source>
        <dbReference type="EMBL" id="RNA37878.1"/>
    </source>
</evidence>
<keyword evidence="3" id="KW-1185">Reference proteome</keyword>
<feature type="transmembrane region" description="Helical" evidence="1">
    <location>
        <begin position="48"/>
        <end position="68"/>
    </location>
</feature>
<keyword evidence="1" id="KW-0812">Transmembrane</keyword>
<dbReference type="PANTHER" id="PTHR31640">
    <property type="entry name" value="TRANSMEMBRANE PROTEIN KIAA1109"/>
    <property type="match status" value="1"/>
</dbReference>
<keyword evidence="1" id="KW-1133">Transmembrane helix</keyword>
<protein>
    <submittedName>
        <fullName evidence="2">Uncharacterized protein</fullName>
    </submittedName>
</protein>
<organism evidence="2 3">
    <name type="scientific">Brachionus plicatilis</name>
    <name type="common">Marine rotifer</name>
    <name type="synonym">Brachionus muelleri</name>
    <dbReference type="NCBI Taxonomy" id="10195"/>
    <lineage>
        <taxon>Eukaryota</taxon>
        <taxon>Metazoa</taxon>
        <taxon>Spiralia</taxon>
        <taxon>Gnathifera</taxon>
        <taxon>Rotifera</taxon>
        <taxon>Eurotatoria</taxon>
        <taxon>Monogononta</taxon>
        <taxon>Pseudotrocha</taxon>
        <taxon>Ploima</taxon>
        <taxon>Brachionidae</taxon>
        <taxon>Brachionus</taxon>
    </lineage>
</organism>
<reference evidence="2 3" key="1">
    <citation type="journal article" date="2018" name="Sci. Rep.">
        <title>Genomic signatures of local adaptation to the degree of environmental predictability in rotifers.</title>
        <authorList>
            <person name="Franch-Gras L."/>
            <person name="Hahn C."/>
            <person name="Garcia-Roger E.M."/>
            <person name="Carmona M.J."/>
            <person name="Serra M."/>
            <person name="Gomez A."/>
        </authorList>
    </citation>
    <scope>NUCLEOTIDE SEQUENCE [LARGE SCALE GENOMIC DNA]</scope>
    <source>
        <strain evidence="2">HYR1</strain>
    </source>
</reference>
<name>A0A3M7SQR9_BRAPC</name>
<keyword evidence="1" id="KW-0472">Membrane</keyword>
<accession>A0A3M7SQR9</accession>
<dbReference type="InterPro" id="IPR033616">
    <property type="entry name" value="BLTP1"/>
</dbReference>
<dbReference type="PANTHER" id="PTHR31640:SF1">
    <property type="entry name" value="BRIDGE-LIKE LIPID TRANSFER PROTEIN FAMILY MEMBER 1"/>
    <property type="match status" value="1"/>
</dbReference>
<dbReference type="Proteomes" id="UP000276133">
    <property type="component" value="Unassembled WGS sequence"/>
</dbReference>